<evidence type="ECO:0000313" key="2">
    <source>
        <dbReference type="Proteomes" id="UP000789901"/>
    </source>
</evidence>
<name>A0ABN7VT84_GIGMA</name>
<reference evidence="1 2" key="1">
    <citation type="submission" date="2021-06" db="EMBL/GenBank/DDBJ databases">
        <authorList>
            <person name="Kallberg Y."/>
            <person name="Tangrot J."/>
            <person name="Rosling A."/>
        </authorList>
    </citation>
    <scope>NUCLEOTIDE SEQUENCE [LARGE SCALE GENOMIC DNA]</scope>
    <source>
        <strain evidence="1 2">120-4 pot B 10/14</strain>
    </source>
</reference>
<organism evidence="1 2">
    <name type="scientific">Gigaspora margarita</name>
    <dbReference type="NCBI Taxonomy" id="4874"/>
    <lineage>
        <taxon>Eukaryota</taxon>
        <taxon>Fungi</taxon>
        <taxon>Fungi incertae sedis</taxon>
        <taxon>Mucoromycota</taxon>
        <taxon>Glomeromycotina</taxon>
        <taxon>Glomeromycetes</taxon>
        <taxon>Diversisporales</taxon>
        <taxon>Gigasporaceae</taxon>
        <taxon>Gigaspora</taxon>
    </lineage>
</organism>
<keyword evidence="2" id="KW-1185">Reference proteome</keyword>
<evidence type="ECO:0000313" key="1">
    <source>
        <dbReference type="EMBL" id="CAG8798199.1"/>
    </source>
</evidence>
<proteinExistence type="predicted"/>
<dbReference type="Proteomes" id="UP000789901">
    <property type="component" value="Unassembled WGS sequence"/>
</dbReference>
<dbReference type="EMBL" id="CAJVQB010021869">
    <property type="protein sequence ID" value="CAG8798199.1"/>
    <property type="molecule type" value="Genomic_DNA"/>
</dbReference>
<gene>
    <name evidence="1" type="ORF">GMARGA_LOCUS22552</name>
</gene>
<accession>A0ABN7VT84</accession>
<comment type="caution">
    <text evidence="1">The sequence shown here is derived from an EMBL/GenBank/DDBJ whole genome shotgun (WGS) entry which is preliminary data.</text>
</comment>
<sequence length="84" mass="9876">MQFVEKERIKKQHPRVLQQIDNLSLSAQSDRANKIAKLEYLTFKEKCESFIVYDNSTLHSLIYEVSNQNWTLDNFKTKRKGIAG</sequence>
<protein>
    <submittedName>
        <fullName evidence="1">15495_t:CDS:1</fullName>
    </submittedName>
</protein>